<dbReference type="PANTHER" id="PTHR37805">
    <property type="entry name" value="CYTOPLASMIC PROTEIN-RELATED"/>
    <property type="match status" value="1"/>
</dbReference>
<gene>
    <name evidence="1" type="ORF">SAMN06265218_1195</name>
</gene>
<keyword evidence="2" id="KW-1185">Reference proteome</keyword>
<name>A0A521ETY6_9BACT</name>
<protein>
    <submittedName>
        <fullName evidence="1">Uncharacterized conserved protein YehS, DUF1456 family</fullName>
    </submittedName>
</protein>
<proteinExistence type="predicted"/>
<dbReference type="AlphaFoldDB" id="A0A521ETY6"/>
<organism evidence="1 2">
    <name type="scientific">Fodinibius sediminis</name>
    <dbReference type="NCBI Taxonomy" id="1214077"/>
    <lineage>
        <taxon>Bacteria</taxon>
        <taxon>Pseudomonadati</taxon>
        <taxon>Balneolota</taxon>
        <taxon>Balneolia</taxon>
        <taxon>Balneolales</taxon>
        <taxon>Balneolaceae</taxon>
        <taxon>Fodinibius</taxon>
    </lineage>
</organism>
<dbReference type="InterPro" id="IPR009921">
    <property type="entry name" value="YehS-like"/>
</dbReference>
<evidence type="ECO:0000313" key="2">
    <source>
        <dbReference type="Proteomes" id="UP000317593"/>
    </source>
</evidence>
<dbReference type="Proteomes" id="UP000317593">
    <property type="component" value="Unassembled WGS sequence"/>
</dbReference>
<sequence>MRNDDIIQSIRYMLDIDDHEITHILNLRGYTPERGEVAAIFATQDLPEGEKGPDCSHRLMAHFLDGLIYYKRGKSKDHPPRPIRTPVTNNMVLKKLRVAFKLREKEMHAVLERGGFSISKPEMSALFRREGHKNYRECGDQILRYFLKGLTLTLRE</sequence>
<dbReference type="PANTHER" id="PTHR37805:SF1">
    <property type="entry name" value="CYTOPLASMIC PROTEIN"/>
    <property type="match status" value="1"/>
</dbReference>
<dbReference type="EMBL" id="FXTH01000019">
    <property type="protein sequence ID" value="SMO87367.1"/>
    <property type="molecule type" value="Genomic_DNA"/>
</dbReference>
<evidence type="ECO:0000313" key="1">
    <source>
        <dbReference type="EMBL" id="SMO87367.1"/>
    </source>
</evidence>
<accession>A0A521ETY6</accession>
<dbReference type="OrthoDB" id="9788465at2"/>
<dbReference type="Pfam" id="PF07308">
    <property type="entry name" value="DUF1456"/>
    <property type="match status" value="2"/>
</dbReference>
<reference evidence="1 2" key="1">
    <citation type="submission" date="2017-05" db="EMBL/GenBank/DDBJ databases">
        <authorList>
            <person name="Varghese N."/>
            <person name="Submissions S."/>
        </authorList>
    </citation>
    <scope>NUCLEOTIDE SEQUENCE [LARGE SCALE GENOMIC DNA]</scope>
    <source>
        <strain evidence="1 2">DSM 21194</strain>
    </source>
</reference>
<dbReference type="RefSeq" id="WP_142715737.1">
    <property type="nucleotide sequence ID" value="NZ_FXTH01000019.1"/>
</dbReference>